<evidence type="ECO:0000256" key="4">
    <source>
        <dbReference type="PIRSR" id="PIRSR006806-1"/>
    </source>
</evidence>
<dbReference type="PANTHER" id="PTHR23407">
    <property type="entry name" value="ATPASE INHIBITOR/5-FORMYLTETRAHYDROFOLATE CYCLO-LIGASE"/>
    <property type="match status" value="1"/>
</dbReference>
<evidence type="ECO:0000256" key="1">
    <source>
        <dbReference type="ARBA" id="ARBA00010638"/>
    </source>
</evidence>
<dbReference type="GO" id="GO:0046872">
    <property type="term" value="F:metal ion binding"/>
    <property type="evidence" value="ECO:0007669"/>
    <property type="project" value="UniProtKB-KW"/>
</dbReference>
<keyword evidence="3 4" id="KW-0067">ATP-binding</keyword>
<feature type="binding site" evidence="4">
    <location>
        <position position="72"/>
    </location>
    <ligand>
        <name>substrate</name>
    </ligand>
</feature>
<keyword evidence="2 4" id="KW-0547">Nucleotide-binding</keyword>
<organism evidence="6 7">
    <name type="scientific">Oxalobacter vibrioformis</name>
    <dbReference type="NCBI Taxonomy" id="933080"/>
    <lineage>
        <taxon>Bacteria</taxon>
        <taxon>Pseudomonadati</taxon>
        <taxon>Pseudomonadota</taxon>
        <taxon>Betaproteobacteria</taxon>
        <taxon>Burkholderiales</taxon>
        <taxon>Oxalobacteraceae</taxon>
        <taxon>Oxalobacter</taxon>
    </lineage>
</organism>
<sequence>MSVPPDTTPHMKATDHPEDIKPVLRRSLLSVRLSLDDNKRAQWDTKIGEHIEHHLKTRSLTTLGVYFSTQNEPDLMALYDTLSRKGIILSLPVVVKKAAPLQFAKWLPGDPLVKDSYGISTPGIRDFVPLPQALLIPCLGYTAQRFRLGYGGGYFDRTLEQEPRPHTIGIAYSCLQSRFPIDEYDIPMDCIITETGPIP</sequence>
<dbReference type="Pfam" id="PF01812">
    <property type="entry name" value="5-FTHF_cyc-lig"/>
    <property type="match status" value="1"/>
</dbReference>
<comment type="similarity">
    <text evidence="1 5">Belongs to the 5-formyltetrahydrofolate cyclo-ligase family.</text>
</comment>
<evidence type="ECO:0000313" key="6">
    <source>
        <dbReference type="EMBL" id="WAW09088.1"/>
    </source>
</evidence>
<dbReference type="Proteomes" id="UP001156215">
    <property type="component" value="Chromosome"/>
</dbReference>
<dbReference type="KEGG" id="ovb:NB640_07280"/>
<dbReference type="PANTHER" id="PTHR23407:SF1">
    <property type="entry name" value="5-FORMYLTETRAHYDROFOLATE CYCLO-LIGASE"/>
    <property type="match status" value="1"/>
</dbReference>
<keyword evidence="5" id="KW-0460">Magnesium</keyword>
<dbReference type="SUPFAM" id="SSF100950">
    <property type="entry name" value="NagB/RpiA/CoA transferase-like"/>
    <property type="match status" value="1"/>
</dbReference>
<feature type="binding site" evidence="4">
    <location>
        <begin position="21"/>
        <end position="25"/>
    </location>
    <ligand>
        <name>ATP</name>
        <dbReference type="ChEBI" id="CHEBI:30616"/>
    </ligand>
</feature>
<dbReference type="GO" id="GO:0009396">
    <property type="term" value="P:folic acid-containing compound biosynthetic process"/>
    <property type="evidence" value="ECO:0007669"/>
    <property type="project" value="TreeGrafter"/>
</dbReference>
<dbReference type="EMBL" id="CP098242">
    <property type="protein sequence ID" value="WAW09088.1"/>
    <property type="molecule type" value="Genomic_DNA"/>
</dbReference>
<accession>A0A9E9P2K0</accession>
<evidence type="ECO:0000313" key="7">
    <source>
        <dbReference type="Proteomes" id="UP001156215"/>
    </source>
</evidence>
<evidence type="ECO:0000256" key="2">
    <source>
        <dbReference type="ARBA" id="ARBA00022741"/>
    </source>
</evidence>
<reference evidence="6" key="1">
    <citation type="journal article" date="2022" name="Front. Microbiol.">
        <title>New perspectives on an old grouping: The genomic and phenotypic variability of Oxalobacter formigenes and the implications for calcium oxalate stone prevention.</title>
        <authorList>
            <person name="Chmiel J.A."/>
            <person name="Carr C."/>
            <person name="Stuivenberg G.A."/>
            <person name="Venema R."/>
            <person name="Chanyi R.M."/>
            <person name="Al K.F."/>
            <person name="Giguere D."/>
            <person name="Say H."/>
            <person name="Akouris P.P."/>
            <person name="Dominguez Romero S.A."/>
            <person name="Kwong A."/>
            <person name="Tai V."/>
            <person name="Koval S.F."/>
            <person name="Razvi H."/>
            <person name="Bjazevic J."/>
            <person name="Burton J.P."/>
        </authorList>
    </citation>
    <scope>NUCLEOTIDE SEQUENCE</scope>
    <source>
        <strain evidence="6">WoOx3</strain>
    </source>
</reference>
<dbReference type="AlphaFoldDB" id="A0A9E9P2K0"/>
<dbReference type="RefSeq" id="WP_269308081.1">
    <property type="nucleotide sequence ID" value="NZ_CP098242.1"/>
</dbReference>
<dbReference type="InterPro" id="IPR037171">
    <property type="entry name" value="NagB/RpiA_transferase-like"/>
</dbReference>
<dbReference type="PIRSF" id="PIRSF006806">
    <property type="entry name" value="FTHF_cligase"/>
    <property type="match status" value="1"/>
</dbReference>
<proteinExistence type="inferred from homology"/>
<name>A0A9E9P2K0_9BURK</name>
<dbReference type="InterPro" id="IPR024185">
    <property type="entry name" value="FTHF_cligase-like_sf"/>
</dbReference>
<gene>
    <name evidence="6" type="ORF">NB640_07280</name>
</gene>
<evidence type="ECO:0000256" key="5">
    <source>
        <dbReference type="RuleBase" id="RU361279"/>
    </source>
</evidence>
<comment type="catalytic activity">
    <reaction evidence="5">
        <text>(6S)-5-formyl-5,6,7,8-tetrahydrofolate + ATP = (6R)-5,10-methenyltetrahydrofolate + ADP + phosphate</text>
        <dbReference type="Rhea" id="RHEA:10488"/>
        <dbReference type="ChEBI" id="CHEBI:30616"/>
        <dbReference type="ChEBI" id="CHEBI:43474"/>
        <dbReference type="ChEBI" id="CHEBI:57455"/>
        <dbReference type="ChEBI" id="CHEBI:57457"/>
        <dbReference type="ChEBI" id="CHEBI:456216"/>
        <dbReference type="EC" id="6.3.3.2"/>
    </reaction>
</comment>
<comment type="cofactor">
    <cofactor evidence="5">
        <name>Mg(2+)</name>
        <dbReference type="ChEBI" id="CHEBI:18420"/>
    </cofactor>
</comment>
<dbReference type="GO" id="GO:0035999">
    <property type="term" value="P:tetrahydrofolate interconversion"/>
    <property type="evidence" value="ECO:0007669"/>
    <property type="project" value="TreeGrafter"/>
</dbReference>
<keyword evidence="6" id="KW-0436">Ligase</keyword>
<dbReference type="GO" id="GO:0005524">
    <property type="term" value="F:ATP binding"/>
    <property type="evidence" value="ECO:0007669"/>
    <property type="project" value="UniProtKB-KW"/>
</dbReference>
<dbReference type="NCBIfam" id="TIGR02727">
    <property type="entry name" value="MTHFS_bact"/>
    <property type="match status" value="1"/>
</dbReference>
<protein>
    <recommendedName>
        <fullName evidence="5">5-formyltetrahydrofolate cyclo-ligase</fullName>
        <ecNumber evidence="5">6.3.3.2</ecNumber>
    </recommendedName>
</protein>
<dbReference type="EC" id="6.3.3.2" evidence="5"/>
<evidence type="ECO:0000256" key="3">
    <source>
        <dbReference type="ARBA" id="ARBA00022840"/>
    </source>
</evidence>
<keyword evidence="5" id="KW-0479">Metal-binding</keyword>
<dbReference type="GO" id="GO:0030272">
    <property type="term" value="F:5-formyltetrahydrofolate cyclo-ligase activity"/>
    <property type="evidence" value="ECO:0007669"/>
    <property type="project" value="UniProtKB-EC"/>
</dbReference>
<keyword evidence="7" id="KW-1185">Reference proteome</keyword>
<dbReference type="Gene3D" id="3.40.50.10420">
    <property type="entry name" value="NagB/RpiA/CoA transferase-like"/>
    <property type="match status" value="1"/>
</dbReference>
<dbReference type="InterPro" id="IPR002698">
    <property type="entry name" value="FTHF_cligase"/>
</dbReference>